<dbReference type="AlphaFoldDB" id="A0A3N9WT56"/>
<proteinExistence type="predicted"/>
<dbReference type="EMBL" id="QGSZ01000182">
    <property type="protein sequence ID" value="RQX03889.1"/>
    <property type="molecule type" value="Genomic_DNA"/>
</dbReference>
<comment type="caution">
    <text evidence="1">The sequence shown here is derived from an EMBL/GenBank/DDBJ whole genome shotgun (WGS) entry which is preliminary data.</text>
</comment>
<dbReference type="Proteomes" id="UP000282312">
    <property type="component" value="Unassembled WGS sequence"/>
</dbReference>
<sequence>MDREALDLGATEVAARDEPWNDERVRSLGMVTDAVTAGAILGVGRTKSYELARLGEFPVPVLKVGRRYIVPVPSLLAILTANDSP</sequence>
<evidence type="ECO:0000313" key="1">
    <source>
        <dbReference type="EMBL" id="RQX03889.1"/>
    </source>
</evidence>
<protein>
    <submittedName>
        <fullName evidence="1">Uncharacterized protein</fullName>
    </submittedName>
</protein>
<evidence type="ECO:0000313" key="2">
    <source>
        <dbReference type="Proteomes" id="UP000282312"/>
    </source>
</evidence>
<reference evidence="1 2" key="1">
    <citation type="submission" date="2018-05" db="EMBL/GenBank/DDBJ databases">
        <title>Micromonospora from Atacama Desert.</title>
        <authorList>
            <person name="Carro L."/>
            <person name="Goodfellow M."/>
            <person name="Klenk H.-P."/>
        </authorList>
    </citation>
    <scope>NUCLEOTIDE SEQUENCE [LARGE SCALE GENOMIC DNA]</scope>
    <source>
        <strain evidence="1 2">LB39</strain>
    </source>
</reference>
<accession>A0A3N9WT56</accession>
<name>A0A3N9WT56_9ACTN</name>
<gene>
    <name evidence="1" type="ORF">DLJ59_11030</name>
</gene>
<organism evidence="1 2">
    <name type="scientific">Micromonospora inaquosa</name>
    <dbReference type="NCBI Taxonomy" id="2203716"/>
    <lineage>
        <taxon>Bacteria</taxon>
        <taxon>Bacillati</taxon>
        <taxon>Actinomycetota</taxon>
        <taxon>Actinomycetes</taxon>
        <taxon>Micromonosporales</taxon>
        <taxon>Micromonosporaceae</taxon>
        <taxon>Micromonospora</taxon>
    </lineage>
</organism>
<keyword evidence="2" id="KW-1185">Reference proteome</keyword>